<dbReference type="Bgee" id="ENSOANG00000020206">
    <property type="expression patterns" value="Expressed in adult mammalian kidney and 8 other cell types or tissues"/>
</dbReference>
<dbReference type="eggNOG" id="KOG3975">
    <property type="taxonomic scope" value="Eukaryota"/>
</dbReference>
<dbReference type="STRING" id="9258.ENSOANP00000025673"/>
<name>F7BNA7_ORNAN</name>
<dbReference type="GO" id="GO:0160077">
    <property type="term" value="P:lipid droplet fusion"/>
    <property type="evidence" value="ECO:0007669"/>
    <property type="project" value="Ensembl"/>
</dbReference>
<dbReference type="InterPro" id="IPR019363">
    <property type="entry name" value="LDAH"/>
</dbReference>
<evidence type="ECO:0000313" key="13">
    <source>
        <dbReference type="Proteomes" id="UP000002279"/>
    </source>
</evidence>
<evidence type="ECO:0000256" key="9">
    <source>
        <dbReference type="ARBA" id="ARBA00039150"/>
    </source>
</evidence>
<keyword evidence="5" id="KW-0551">Lipid droplet</keyword>
<sequence>MNGGRALASVPVGPAHRGPQGRARTHAPGRRSCACARPPLRRQAAAPAHARPPSPVAMAAVASRGPSQEMDVDITQKEEIPVHGEFITCCGVVTQVLKCGPWTELSSNENNGNPQLLILIITGNPGIAGFYIPFLKALYAGLHKRYPVWVISHAGHIMAPGGTKVTGTLNDSGAKEVDDVFGLNGQVEHKLAFLRNHVPKDRKLILIGHSIGCYVILEMMKRAPHLQIVRSLLLFPTIERMAESPNGKIAVPLLCWLRYALYMPAYIVLKLLPESLRPRLARLLLRGLNINVNNEITVPASLTFLQMPCLANAAYLGSQEMRDVVKRDSVTIKENIKKLTFYYGAKDPWCPVEYFEDIKKDFPEGDIRLCEKGFPHAFILHHSQEMADMVSEWLQDDLFRL</sequence>
<reference evidence="12" key="2">
    <citation type="submission" date="2025-09" db="UniProtKB">
        <authorList>
            <consortium name="Ensembl"/>
        </authorList>
    </citation>
    <scope>IDENTIFICATION</scope>
    <source>
        <strain evidence="12">Glennie</strain>
    </source>
</reference>
<accession>F7BNA7</accession>
<dbReference type="HOGENOM" id="CLU_018394_2_1_1"/>
<feature type="region of interest" description="Disordered" evidence="11">
    <location>
        <begin position="1"/>
        <end position="68"/>
    </location>
</feature>
<keyword evidence="6" id="KW-0378">Hydrolase</keyword>
<evidence type="ECO:0000313" key="12">
    <source>
        <dbReference type="Ensembl" id="ENSOANP00000025673.3"/>
    </source>
</evidence>
<dbReference type="ESTHER" id="ornan-f7bna7">
    <property type="family name" value="LIDHydrolase"/>
</dbReference>
<reference evidence="12" key="1">
    <citation type="submission" date="2025-08" db="UniProtKB">
        <authorList>
            <consortium name="Ensembl"/>
        </authorList>
    </citation>
    <scope>IDENTIFICATION</scope>
    <source>
        <strain evidence="12">Glennie</strain>
    </source>
</reference>
<dbReference type="GO" id="GO:0004771">
    <property type="term" value="F:sterol ester esterase activity"/>
    <property type="evidence" value="ECO:0007669"/>
    <property type="project" value="UniProtKB-EC"/>
</dbReference>
<evidence type="ECO:0000256" key="11">
    <source>
        <dbReference type="SAM" id="MobiDB-lite"/>
    </source>
</evidence>
<dbReference type="OMA" id="WVPVSYY"/>
<keyword evidence="7" id="KW-0256">Endoplasmic reticulum</keyword>
<dbReference type="FunCoup" id="F7BNA7">
    <property type="interactions" value="502"/>
</dbReference>
<dbReference type="Ensembl" id="ENSOANT00000029477.3">
    <property type="protein sequence ID" value="ENSOANP00000025673.3"/>
    <property type="gene ID" value="ENSOANG00000020206.3"/>
</dbReference>
<evidence type="ECO:0000256" key="5">
    <source>
        <dbReference type="ARBA" id="ARBA00022677"/>
    </source>
</evidence>
<protein>
    <recommendedName>
        <fullName evidence="4">Lipid droplet-associated hydrolase</fullName>
        <ecNumber evidence="9">3.1.1.13</ecNumber>
    </recommendedName>
    <alternativeName>
        <fullName evidence="8">Lipid droplet-associated serine hydrolase</fullName>
    </alternativeName>
</protein>
<dbReference type="Gene3D" id="3.40.50.1820">
    <property type="entry name" value="alpha/beta hydrolase"/>
    <property type="match status" value="1"/>
</dbReference>
<feature type="compositionally biased region" description="Low complexity" evidence="11">
    <location>
        <begin position="34"/>
        <end position="49"/>
    </location>
</feature>
<proteinExistence type="inferred from homology"/>
<evidence type="ECO:0000256" key="6">
    <source>
        <dbReference type="ARBA" id="ARBA00022801"/>
    </source>
</evidence>
<dbReference type="GeneTree" id="ENSGT00390000009688"/>
<evidence type="ECO:0000256" key="10">
    <source>
        <dbReference type="ARBA" id="ARBA00049527"/>
    </source>
</evidence>
<dbReference type="GO" id="GO:0019915">
    <property type="term" value="P:lipid storage"/>
    <property type="evidence" value="ECO:0000318"/>
    <property type="project" value="GO_Central"/>
</dbReference>
<dbReference type="GO" id="GO:0042632">
    <property type="term" value="P:cholesterol homeostasis"/>
    <property type="evidence" value="ECO:0007669"/>
    <property type="project" value="Ensembl"/>
</dbReference>
<dbReference type="Pfam" id="PF10230">
    <property type="entry name" value="LIDHydrolase"/>
    <property type="match status" value="1"/>
</dbReference>
<dbReference type="PANTHER" id="PTHR13390">
    <property type="entry name" value="LIPASE"/>
    <property type="match status" value="1"/>
</dbReference>
<evidence type="ECO:0000256" key="7">
    <source>
        <dbReference type="ARBA" id="ARBA00022824"/>
    </source>
</evidence>
<dbReference type="InParanoid" id="F7BNA7"/>
<dbReference type="EC" id="3.1.1.13" evidence="9"/>
<dbReference type="FunFam" id="3.40.50.1820:FF:000068">
    <property type="entry name" value="Lipid droplet associated hydrolase"/>
    <property type="match status" value="1"/>
</dbReference>
<dbReference type="GO" id="GO:0005811">
    <property type="term" value="C:lipid droplet"/>
    <property type="evidence" value="ECO:0000318"/>
    <property type="project" value="GO_Central"/>
</dbReference>
<dbReference type="Proteomes" id="UP000002279">
    <property type="component" value="Unplaced"/>
</dbReference>
<keyword evidence="13" id="KW-1185">Reference proteome</keyword>
<comment type="similarity">
    <text evidence="3">Belongs to the AB hydrolase superfamily. LDAH family.</text>
</comment>
<gene>
    <name evidence="12" type="primary">LDAH</name>
</gene>
<dbReference type="GO" id="GO:0035356">
    <property type="term" value="P:intracellular triglyceride homeostasis"/>
    <property type="evidence" value="ECO:0007669"/>
    <property type="project" value="Ensembl"/>
</dbReference>
<dbReference type="GO" id="GO:0005783">
    <property type="term" value="C:endoplasmic reticulum"/>
    <property type="evidence" value="ECO:0007669"/>
    <property type="project" value="UniProtKB-SubCell"/>
</dbReference>
<evidence type="ECO:0000256" key="4">
    <source>
        <dbReference type="ARBA" id="ARBA00019242"/>
    </source>
</evidence>
<evidence type="ECO:0000256" key="2">
    <source>
        <dbReference type="ARBA" id="ARBA00004502"/>
    </source>
</evidence>
<dbReference type="PANTHER" id="PTHR13390:SF0">
    <property type="entry name" value="LIPID DROPLET-ASSOCIATED HYDROLASE"/>
    <property type="match status" value="1"/>
</dbReference>
<evidence type="ECO:0000256" key="1">
    <source>
        <dbReference type="ARBA" id="ARBA00004240"/>
    </source>
</evidence>
<dbReference type="SUPFAM" id="SSF53474">
    <property type="entry name" value="alpha/beta-Hydrolases"/>
    <property type="match status" value="1"/>
</dbReference>
<organism evidence="12 13">
    <name type="scientific">Ornithorhynchus anatinus</name>
    <name type="common">Duckbill platypus</name>
    <dbReference type="NCBI Taxonomy" id="9258"/>
    <lineage>
        <taxon>Eukaryota</taxon>
        <taxon>Metazoa</taxon>
        <taxon>Chordata</taxon>
        <taxon>Craniata</taxon>
        <taxon>Vertebrata</taxon>
        <taxon>Euteleostomi</taxon>
        <taxon>Mammalia</taxon>
        <taxon>Monotremata</taxon>
        <taxon>Ornithorhynchidae</taxon>
        <taxon>Ornithorhynchus</taxon>
    </lineage>
</organism>
<comment type="catalytic activity">
    <reaction evidence="10">
        <text>a cholesterol ester + H2O = cholesterol + a fatty acid + H(+)</text>
        <dbReference type="Rhea" id="RHEA:36403"/>
        <dbReference type="ChEBI" id="CHEBI:15377"/>
        <dbReference type="ChEBI" id="CHEBI:15378"/>
        <dbReference type="ChEBI" id="CHEBI:16113"/>
        <dbReference type="ChEBI" id="CHEBI:17002"/>
        <dbReference type="ChEBI" id="CHEBI:28868"/>
        <dbReference type="EC" id="3.1.1.13"/>
    </reaction>
    <physiologicalReaction direction="left-to-right" evidence="10">
        <dbReference type="Rhea" id="RHEA:36404"/>
    </physiologicalReaction>
</comment>
<evidence type="ECO:0000256" key="3">
    <source>
        <dbReference type="ARBA" id="ARBA00008300"/>
    </source>
</evidence>
<evidence type="ECO:0000256" key="8">
    <source>
        <dbReference type="ARBA" id="ARBA00031924"/>
    </source>
</evidence>
<dbReference type="AlphaFoldDB" id="F7BNA7"/>
<comment type="subcellular location">
    <subcellularLocation>
        <location evidence="1">Endoplasmic reticulum</location>
    </subcellularLocation>
    <subcellularLocation>
        <location evidence="2">Lipid droplet</location>
    </subcellularLocation>
</comment>
<dbReference type="InterPro" id="IPR029058">
    <property type="entry name" value="AB_hydrolase_fold"/>
</dbReference>